<gene>
    <name evidence="1" type="ORF">PVE_R1G3303</name>
</gene>
<dbReference type="RefSeq" id="WP_017845609.1">
    <property type="nucleotide sequence ID" value="NZ_AOUH01000011.1"/>
</dbReference>
<dbReference type="SUPFAM" id="SSF49265">
    <property type="entry name" value="Fibronectin type III"/>
    <property type="match status" value="1"/>
</dbReference>
<evidence type="ECO:0000313" key="1">
    <source>
        <dbReference type="EMBL" id="SBW81185.1"/>
    </source>
</evidence>
<proteinExistence type="predicted"/>
<name>A0A1D3JYT4_PSEVE</name>
<reference evidence="2" key="1">
    <citation type="submission" date="2016-07" db="EMBL/GenBank/DDBJ databases">
        <authorList>
            <person name="Florea S."/>
            <person name="Webb J.S."/>
            <person name="Jaromczyk J."/>
            <person name="Schardl C.L."/>
        </authorList>
    </citation>
    <scope>NUCLEOTIDE SEQUENCE [LARGE SCALE GENOMIC DNA]</scope>
    <source>
        <strain evidence="2">1YdBTEX2</strain>
    </source>
</reference>
<dbReference type="Proteomes" id="UP000245431">
    <property type="component" value="Chromosome PVE_r1"/>
</dbReference>
<protein>
    <recommendedName>
        <fullName evidence="3">Fibronectin type-III domain-containing protein</fullName>
    </recommendedName>
</protein>
<evidence type="ECO:0008006" key="3">
    <source>
        <dbReference type="Google" id="ProtNLM"/>
    </source>
</evidence>
<dbReference type="EMBL" id="LT599583">
    <property type="protein sequence ID" value="SBW81185.1"/>
    <property type="molecule type" value="Genomic_DNA"/>
</dbReference>
<dbReference type="AlphaFoldDB" id="A0A1D3JYT4"/>
<sequence>MAVHAQVQNNSNDPVIQSAIYDGSNVRVIWTPSSDTGVTGYIIQLAWLGGGTPVVAYQSPVFQGRNTGIGNLPLNQPLNTDVTYQVVVQAQWGTSSGQNSAPVILPTVRPTLDEALYDGLGLRVTWQPSSQAAAGYEIVVVSQSIGTTYNIPVSGAQTGFAVVDNDKLGGGLGDNSEWQVYVTAVGENNASARSNAASFPPTSMVRPVLGKTNLYRDGNCIVARWTGSDAGAIVGYRLRASNLASATGYSVDVPGGNASSATLALPAALADSLNFQLSVTALTASGAGLVSPLTAIVSTRPVLTAVDYNGSALKLDWVMPYNPAVTGYTLQAVSLSSGQSFAATVSDASATSGSITLNTALDSAQAWVAQIIALGTDGGVGAEGQLLPIITGSASFTSLVVSADGGSIDVTWQAPTSLTSPALTTVSLLLNGAAISSLGVNGNTARLALPVNVDGATLSVGLAPATGVVRNTSTTALGVPLTIPQISTWDTDAVSGSGTLSWAVLSGAPGYRLSLPGGQHLDLSGTSTTLTPAQLASGGNPARVTLRSAGVVNGCTLVGPASAPFALATTPVQDVAVDYDGATLSARWSAVSEGQSYRISVLKTVTGTTSVDQAFTSSAGVLEQSWAYTPSNAEASLSVVVQANQPVLGTPNIGPSNQASALYRSAFIPSAQAASTSFPHLIPAQTLSTALSGNAPAAALTLYLPQIGKTGSLSGLPISNGPFTLAAAPGATYPYSLAIASSGTDSPWTFDSSPLRSGLLKAYVAFLQALESAGAAAWGIIAVQDALARVMPQTFEESLYYGFGLAFPSPDTGATLGSVDLRPGMILRVAASPFQTISSTASDLKWSNGYVAGPTVDYPVGQFVDSSGSISTGWDSFIGQLVSGGALSVNPPPSHDSTQQMGGVADAADLYFPAFIAPFYRLFSPSALASASDPAITTTTNNFTLAAAASFTALNSASNVPGGTVPVAFFRGRAVPKACLRVTLDGTPLVVPVGTTVANLLALAGRMPVPAALPVHGVRVLRGLGAAVLDPTAALGTGAWPLRLDWSGLGNYAPGWTPLAVPLLPGDAVITTQP</sequence>
<organism evidence="1 2">
    <name type="scientific">Pseudomonas veronii 1YdBTEX2</name>
    <dbReference type="NCBI Taxonomy" id="1295141"/>
    <lineage>
        <taxon>Bacteria</taxon>
        <taxon>Pseudomonadati</taxon>
        <taxon>Pseudomonadota</taxon>
        <taxon>Gammaproteobacteria</taxon>
        <taxon>Pseudomonadales</taxon>
        <taxon>Pseudomonadaceae</taxon>
        <taxon>Pseudomonas</taxon>
    </lineage>
</organism>
<accession>A0A1D3JYT4</accession>
<evidence type="ECO:0000313" key="2">
    <source>
        <dbReference type="Proteomes" id="UP000245431"/>
    </source>
</evidence>
<dbReference type="InterPro" id="IPR036116">
    <property type="entry name" value="FN3_sf"/>
</dbReference>